<organism evidence="2 3">
    <name type="scientific">Bacillus pumilus</name>
    <name type="common">Bacillus mesentericus</name>
    <dbReference type="NCBI Taxonomy" id="1408"/>
    <lineage>
        <taxon>Bacteria</taxon>
        <taxon>Bacillati</taxon>
        <taxon>Bacillota</taxon>
        <taxon>Bacilli</taxon>
        <taxon>Bacillales</taxon>
        <taxon>Bacillaceae</taxon>
        <taxon>Bacillus</taxon>
    </lineage>
</organism>
<dbReference type="AlphaFoldDB" id="A0A2A5IXF4"/>
<feature type="signal peptide" evidence="1">
    <location>
        <begin position="1"/>
        <end position="27"/>
    </location>
</feature>
<dbReference type="Proteomes" id="UP000228754">
    <property type="component" value="Unassembled WGS sequence"/>
</dbReference>
<dbReference type="OrthoDB" id="2850669at2"/>
<protein>
    <recommendedName>
        <fullName evidence="4">YuaB</fullName>
    </recommendedName>
</protein>
<evidence type="ECO:0000313" key="3">
    <source>
        <dbReference type="Proteomes" id="UP000228754"/>
    </source>
</evidence>
<dbReference type="CDD" id="cd14670">
    <property type="entry name" value="BslA_like"/>
    <property type="match status" value="1"/>
</dbReference>
<dbReference type="Gene3D" id="2.60.40.3490">
    <property type="match status" value="1"/>
</dbReference>
<dbReference type="Pfam" id="PF17735">
    <property type="entry name" value="BslA"/>
    <property type="match status" value="1"/>
</dbReference>
<dbReference type="InterPro" id="IPR038480">
    <property type="entry name" value="YuaB-like_sf"/>
</dbReference>
<comment type="caution">
    <text evidence="2">The sequence shown here is derived from an EMBL/GenBank/DDBJ whole genome shotgun (WGS) entry which is preliminary data.</text>
</comment>
<reference evidence="2 3" key="1">
    <citation type="submission" date="2017-06" db="EMBL/GenBank/DDBJ databases">
        <title>Draft Genome Sequence of Bacillus sp Strain 36R Isolated from saline sediment at Atanasia, Sonora, Mexico.</title>
        <authorList>
            <person name="Sanchez Diaz R."/>
            <person name="Quiroz Macias M.E."/>
            <person name="Ibarra Gamez J.C."/>
            <person name="Enciso Ibarra J."/>
            <person name="Gomez Gil B."/>
            <person name="Galaviz Silva L."/>
        </authorList>
    </citation>
    <scope>NUCLEOTIDE SEQUENCE [LARGE SCALE GENOMIC DNA]</scope>
    <source>
        <strain evidence="2 3">36R_ATNSAL</strain>
    </source>
</reference>
<proteinExistence type="predicted"/>
<name>A0A2A5IXF4_BACPU</name>
<evidence type="ECO:0000256" key="1">
    <source>
        <dbReference type="SAM" id="SignalP"/>
    </source>
</evidence>
<sequence>MKKTWTILMLGMLTLVMALSVPLAASAEGAKTEEGKASTNARPAALYAKITGASKQEWSFSDIELTYRPNSVLSIGAVEFTLPAGFQATTKDIINGKALKDSYILNSGKTVRIPARIDLFGSSQYTLQLSHKVLPAAGTYTFRAENRAISIGSTFYAEDTIDINKRPVVVTPPTNPCGC</sequence>
<keyword evidence="1" id="KW-0732">Signal</keyword>
<accession>A0A2A5IXF4</accession>
<dbReference type="InterPro" id="IPR034650">
    <property type="entry name" value="YuaB-like"/>
</dbReference>
<evidence type="ECO:0008006" key="4">
    <source>
        <dbReference type="Google" id="ProtNLM"/>
    </source>
</evidence>
<dbReference type="NCBIfam" id="NF041825">
    <property type="entry name" value="hydrophobin_BslA"/>
    <property type="match status" value="1"/>
</dbReference>
<gene>
    <name evidence="2" type="ORF">CEY02_08135</name>
</gene>
<evidence type="ECO:0000313" key="2">
    <source>
        <dbReference type="EMBL" id="PCK21431.1"/>
    </source>
</evidence>
<feature type="chain" id="PRO_5012314426" description="YuaB" evidence="1">
    <location>
        <begin position="28"/>
        <end position="179"/>
    </location>
</feature>
<dbReference type="EMBL" id="NKHG01000054">
    <property type="protein sequence ID" value="PCK21431.1"/>
    <property type="molecule type" value="Genomic_DNA"/>
</dbReference>